<evidence type="ECO:0000313" key="2">
    <source>
        <dbReference type="WBParaSite" id="PDA_v2.g16852.t1"/>
    </source>
</evidence>
<accession>A0A914PF43</accession>
<protein>
    <submittedName>
        <fullName evidence="2">Uncharacterized protein</fullName>
    </submittedName>
</protein>
<name>A0A914PF43_9BILA</name>
<dbReference type="WBParaSite" id="PDA_v2.g16852.t1">
    <property type="protein sequence ID" value="PDA_v2.g16852.t1"/>
    <property type="gene ID" value="PDA_v2.g16852"/>
</dbReference>
<evidence type="ECO:0000313" key="1">
    <source>
        <dbReference type="Proteomes" id="UP000887578"/>
    </source>
</evidence>
<reference evidence="2" key="1">
    <citation type="submission" date="2022-11" db="UniProtKB">
        <authorList>
            <consortium name="WormBaseParasite"/>
        </authorList>
    </citation>
    <scope>IDENTIFICATION</scope>
</reference>
<dbReference type="AlphaFoldDB" id="A0A914PF43"/>
<keyword evidence="1" id="KW-1185">Reference proteome</keyword>
<sequence>MANDNNNHRSGILMPKPSRFNAPETYFSTEFHDGYFTGQNHPIEFQPAFIKLLKPVYDTAGIDDIEIDLYSGSNEFFEKSVTTSFDVMLDYMIDRRTRKHLSLETVCLQFLLQ</sequence>
<organism evidence="1 2">
    <name type="scientific">Panagrolaimus davidi</name>
    <dbReference type="NCBI Taxonomy" id="227884"/>
    <lineage>
        <taxon>Eukaryota</taxon>
        <taxon>Metazoa</taxon>
        <taxon>Ecdysozoa</taxon>
        <taxon>Nematoda</taxon>
        <taxon>Chromadorea</taxon>
        <taxon>Rhabditida</taxon>
        <taxon>Tylenchina</taxon>
        <taxon>Panagrolaimomorpha</taxon>
        <taxon>Panagrolaimoidea</taxon>
        <taxon>Panagrolaimidae</taxon>
        <taxon>Panagrolaimus</taxon>
    </lineage>
</organism>
<proteinExistence type="predicted"/>
<dbReference type="Proteomes" id="UP000887578">
    <property type="component" value="Unplaced"/>
</dbReference>